<dbReference type="Pfam" id="PF00188">
    <property type="entry name" value="CAP"/>
    <property type="match status" value="1"/>
</dbReference>
<dbReference type="InterPro" id="IPR001283">
    <property type="entry name" value="CRISP-related"/>
</dbReference>
<evidence type="ECO:0000313" key="5">
    <source>
        <dbReference type="EnsemblFungi" id="EJT74848"/>
    </source>
</evidence>
<gene>
    <name evidence="5" type="primary">20349144</name>
    <name evidence="4" type="ORF">GGTG_08686</name>
</gene>
<reference evidence="6" key="1">
    <citation type="submission" date="2010-07" db="EMBL/GenBank/DDBJ databases">
        <title>The genome sequence of Gaeumannomyces graminis var. tritici strain R3-111a-1.</title>
        <authorList>
            <consortium name="The Broad Institute Genome Sequencing Platform"/>
            <person name="Ma L.-J."/>
            <person name="Dead R."/>
            <person name="Young S."/>
            <person name="Zeng Q."/>
            <person name="Koehrsen M."/>
            <person name="Alvarado L."/>
            <person name="Berlin A."/>
            <person name="Chapman S.B."/>
            <person name="Chen Z."/>
            <person name="Freedman E."/>
            <person name="Gellesch M."/>
            <person name="Goldberg J."/>
            <person name="Griggs A."/>
            <person name="Gujja S."/>
            <person name="Heilman E.R."/>
            <person name="Heiman D."/>
            <person name="Hepburn T."/>
            <person name="Howarth C."/>
            <person name="Jen D."/>
            <person name="Larson L."/>
            <person name="Mehta T."/>
            <person name="Neiman D."/>
            <person name="Pearson M."/>
            <person name="Roberts A."/>
            <person name="Saif S."/>
            <person name="Shea T."/>
            <person name="Shenoy N."/>
            <person name="Sisk P."/>
            <person name="Stolte C."/>
            <person name="Sykes S."/>
            <person name="Walk T."/>
            <person name="White J."/>
            <person name="Yandava C."/>
            <person name="Haas B."/>
            <person name="Nusbaum C."/>
            <person name="Birren B."/>
        </authorList>
    </citation>
    <scope>NUCLEOTIDE SEQUENCE [LARGE SCALE GENOMIC DNA]</scope>
    <source>
        <strain evidence="6">R3-111a-1</strain>
    </source>
</reference>
<reference evidence="4" key="3">
    <citation type="submission" date="2010-09" db="EMBL/GenBank/DDBJ databases">
        <title>Annotation of Gaeumannomyces graminis var. tritici R3-111a-1.</title>
        <authorList>
            <consortium name="The Broad Institute Genome Sequencing Platform"/>
            <person name="Ma L.-J."/>
            <person name="Dead R."/>
            <person name="Young S.K."/>
            <person name="Zeng Q."/>
            <person name="Gargeya S."/>
            <person name="Fitzgerald M."/>
            <person name="Haas B."/>
            <person name="Abouelleil A."/>
            <person name="Alvarado L."/>
            <person name="Arachchi H.M."/>
            <person name="Berlin A."/>
            <person name="Brown A."/>
            <person name="Chapman S.B."/>
            <person name="Chen Z."/>
            <person name="Dunbar C."/>
            <person name="Freedman E."/>
            <person name="Gearin G."/>
            <person name="Gellesch M."/>
            <person name="Goldberg J."/>
            <person name="Griggs A."/>
            <person name="Gujja S."/>
            <person name="Heiman D."/>
            <person name="Howarth C."/>
            <person name="Larson L."/>
            <person name="Lui A."/>
            <person name="MacDonald P.J.P."/>
            <person name="Mehta T."/>
            <person name="Montmayeur A."/>
            <person name="Murphy C."/>
            <person name="Neiman D."/>
            <person name="Pearson M."/>
            <person name="Priest M."/>
            <person name="Roberts A."/>
            <person name="Saif S."/>
            <person name="Shea T."/>
            <person name="Shenoy N."/>
            <person name="Sisk P."/>
            <person name="Stolte C."/>
            <person name="Sykes S."/>
            <person name="Yandava C."/>
            <person name="Wortman J."/>
            <person name="Nusbaum C."/>
            <person name="Birren B."/>
        </authorList>
    </citation>
    <scope>NUCLEOTIDE SEQUENCE</scope>
    <source>
        <strain evidence="4">R3-111a-1</strain>
    </source>
</reference>
<evidence type="ECO:0000256" key="2">
    <source>
        <dbReference type="SAM" id="SignalP"/>
    </source>
</evidence>
<dbReference type="HOGENOM" id="CLU_035730_9_1_1"/>
<keyword evidence="6" id="KW-1185">Reference proteome</keyword>
<dbReference type="OrthoDB" id="43654at2759"/>
<dbReference type="VEuPathDB" id="FungiDB:GGTG_08686"/>
<dbReference type="GeneID" id="20349144"/>
<protein>
    <recommendedName>
        <fullName evidence="3">SCP domain-containing protein</fullName>
    </recommendedName>
</protein>
<name>J3P597_GAET3</name>
<dbReference type="Gene3D" id="3.40.33.10">
    <property type="entry name" value="CAP"/>
    <property type="match status" value="1"/>
</dbReference>
<evidence type="ECO:0000256" key="1">
    <source>
        <dbReference type="SAM" id="MobiDB-lite"/>
    </source>
</evidence>
<dbReference type="PRINTS" id="PR00837">
    <property type="entry name" value="V5TPXLIKE"/>
</dbReference>
<feature type="region of interest" description="Disordered" evidence="1">
    <location>
        <begin position="24"/>
        <end position="43"/>
    </location>
</feature>
<proteinExistence type="predicted"/>
<dbReference type="RefSeq" id="XP_009224792.1">
    <property type="nucleotide sequence ID" value="XM_009226528.1"/>
</dbReference>
<accession>J3P597</accession>
<feature type="signal peptide" evidence="2">
    <location>
        <begin position="1"/>
        <end position="19"/>
    </location>
</feature>
<feature type="chain" id="PRO_5015094874" description="SCP domain-containing protein" evidence="2">
    <location>
        <begin position="20"/>
        <end position="175"/>
    </location>
</feature>
<feature type="compositionally biased region" description="Basic and acidic residues" evidence="1">
    <location>
        <begin position="26"/>
        <end position="43"/>
    </location>
</feature>
<reference evidence="5" key="4">
    <citation type="journal article" date="2015" name="G3 (Bethesda)">
        <title>Genome sequences of three phytopathogenic species of the Magnaporthaceae family of fungi.</title>
        <authorList>
            <person name="Okagaki L.H."/>
            <person name="Nunes C.C."/>
            <person name="Sailsbery J."/>
            <person name="Clay B."/>
            <person name="Brown D."/>
            <person name="John T."/>
            <person name="Oh Y."/>
            <person name="Young N."/>
            <person name="Fitzgerald M."/>
            <person name="Haas B.J."/>
            <person name="Zeng Q."/>
            <person name="Young S."/>
            <person name="Adiconis X."/>
            <person name="Fan L."/>
            <person name="Levin J.Z."/>
            <person name="Mitchell T.K."/>
            <person name="Okubara P.A."/>
            <person name="Farman M.L."/>
            <person name="Kohn L.M."/>
            <person name="Birren B."/>
            <person name="Ma L.-J."/>
            <person name="Dean R.A."/>
        </authorList>
    </citation>
    <scope>NUCLEOTIDE SEQUENCE</scope>
    <source>
        <strain evidence="5">R3-111a-1</strain>
    </source>
</reference>
<dbReference type="InterPro" id="IPR014044">
    <property type="entry name" value="CAP_dom"/>
</dbReference>
<keyword evidence="2" id="KW-0732">Signal</keyword>
<evidence type="ECO:0000313" key="6">
    <source>
        <dbReference type="Proteomes" id="UP000006039"/>
    </source>
</evidence>
<dbReference type="EnsemblFungi" id="EJT74848">
    <property type="protein sequence ID" value="EJT74848"/>
    <property type="gene ID" value="GGTG_08686"/>
</dbReference>
<reference evidence="4" key="2">
    <citation type="submission" date="2010-07" db="EMBL/GenBank/DDBJ databases">
        <authorList>
            <consortium name="The Broad Institute Genome Sequencing Platform"/>
            <consortium name="Broad Institute Genome Sequencing Center for Infectious Disease"/>
            <person name="Ma L.-J."/>
            <person name="Dead R."/>
            <person name="Young S."/>
            <person name="Zeng Q."/>
            <person name="Koehrsen M."/>
            <person name="Alvarado L."/>
            <person name="Berlin A."/>
            <person name="Chapman S.B."/>
            <person name="Chen Z."/>
            <person name="Freedman E."/>
            <person name="Gellesch M."/>
            <person name="Goldberg J."/>
            <person name="Griggs A."/>
            <person name="Gujja S."/>
            <person name="Heilman E.R."/>
            <person name="Heiman D."/>
            <person name="Hepburn T."/>
            <person name="Howarth C."/>
            <person name="Jen D."/>
            <person name="Larson L."/>
            <person name="Mehta T."/>
            <person name="Neiman D."/>
            <person name="Pearson M."/>
            <person name="Roberts A."/>
            <person name="Saif S."/>
            <person name="Shea T."/>
            <person name="Shenoy N."/>
            <person name="Sisk P."/>
            <person name="Stolte C."/>
            <person name="Sykes S."/>
            <person name="Walk T."/>
            <person name="White J."/>
            <person name="Yandava C."/>
            <person name="Haas B."/>
            <person name="Nusbaum C."/>
            <person name="Birren B."/>
        </authorList>
    </citation>
    <scope>NUCLEOTIDE SEQUENCE</scope>
    <source>
        <strain evidence="4">R3-111a-1</strain>
    </source>
</reference>
<dbReference type="SMART" id="SM00198">
    <property type="entry name" value="SCP"/>
    <property type="match status" value="1"/>
</dbReference>
<evidence type="ECO:0000313" key="4">
    <source>
        <dbReference type="EMBL" id="EJT74848.1"/>
    </source>
</evidence>
<dbReference type="eggNOG" id="KOG3017">
    <property type="taxonomic scope" value="Eukaryota"/>
</dbReference>
<reference evidence="5" key="5">
    <citation type="submission" date="2018-04" db="UniProtKB">
        <authorList>
            <consortium name="EnsemblFungi"/>
        </authorList>
    </citation>
    <scope>IDENTIFICATION</scope>
    <source>
        <strain evidence="5">R3-111a-1</strain>
    </source>
</reference>
<dbReference type="AlphaFoldDB" id="J3P597"/>
<feature type="domain" description="SCP" evidence="3">
    <location>
        <begin position="22"/>
        <end position="171"/>
    </location>
</feature>
<dbReference type="STRING" id="644352.J3P597"/>
<dbReference type="SUPFAM" id="SSF55797">
    <property type="entry name" value="PR-1-like"/>
    <property type="match status" value="1"/>
</dbReference>
<organism evidence="4">
    <name type="scientific">Gaeumannomyces tritici (strain R3-111a-1)</name>
    <name type="common">Wheat and barley take-all root rot fungus</name>
    <name type="synonym">Gaeumannomyces graminis var. tritici</name>
    <dbReference type="NCBI Taxonomy" id="644352"/>
    <lineage>
        <taxon>Eukaryota</taxon>
        <taxon>Fungi</taxon>
        <taxon>Dikarya</taxon>
        <taxon>Ascomycota</taxon>
        <taxon>Pezizomycotina</taxon>
        <taxon>Sordariomycetes</taxon>
        <taxon>Sordariomycetidae</taxon>
        <taxon>Magnaporthales</taxon>
        <taxon>Magnaporthaceae</taxon>
        <taxon>Gaeumannomyces</taxon>
    </lineage>
</organism>
<dbReference type="Proteomes" id="UP000006039">
    <property type="component" value="Unassembled WGS sequence"/>
</dbReference>
<sequence>MHLPSLAVTLALLAGAAQALTPDQQKALDAHNQARKDPTLKQKRGDLSWDAGLEADAAAYARVLASKDGNLEHAKDRNDAGENLYMSFGGPGGNLFLDASNAFIGEKKLYVPACPPISMNNPAEQQAFMGYGHYTQCVWPSTSKVGMASAVSKSGKHYVVARYRPSGNMMGQSAC</sequence>
<dbReference type="InterPro" id="IPR035940">
    <property type="entry name" value="CAP_sf"/>
</dbReference>
<dbReference type="PANTHER" id="PTHR10334">
    <property type="entry name" value="CYSTEINE-RICH SECRETORY PROTEIN-RELATED"/>
    <property type="match status" value="1"/>
</dbReference>
<dbReference type="EMBL" id="GL385398">
    <property type="protein sequence ID" value="EJT74848.1"/>
    <property type="molecule type" value="Genomic_DNA"/>
</dbReference>
<evidence type="ECO:0000259" key="3">
    <source>
        <dbReference type="SMART" id="SM00198"/>
    </source>
</evidence>